<dbReference type="STRING" id="1122934.SAMN02745691_02370"/>
<evidence type="ECO:0000259" key="2">
    <source>
        <dbReference type="Pfam" id="PF00561"/>
    </source>
</evidence>
<dbReference type="EMBL" id="FQYT01000034">
    <property type="protein sequence ID" value="SHJ68689.1"/>
    <property type="molecule type" value="Genomic_DNA"/>
</dbReference>
<evidence type="ECO:0000313" key="4">
    <source>
        <dbReference type="Proteomes" id="UP000184342"/>
    </source>
</evidence>
<name>A0A1M6LBZ3_9FIRM</name>
<keyword evidence="4" id="KW-1185">Reference proteome</keyword>
<dbReference type="PRINTS" id="PR00111">
    <property type="entry name" value="ABHYDROLASE"/>
</dbReference>
<dbReference type="AlphaFoldDB" id="A0A1M6LBZ3"/>
<dbReference type="Proteomes" id="UP000184342">
    <property type="component" value="Unassembled WGS sequence"/>
</dbReference>
<dbReference type="InterPro" id="IPR050266">
    <property type="entry name" value="AB_hydrolase_sf"/>
</dbReference>
<dbReference type="GO" id="GO:0016020">
    <property type="term" value="C:membrane"/>
    <property type="evidence" value="ECO:0007669"/>
    <property type="project" value="TreeGrafter"/>
</dbReference>
<dbReference type="InterPro" id="IPR029058">
    <property type="entry name" value="AB_hydrolase_fold"/>
</dbReference>
<reference evidence="3 4" key="1">
    <citation type="submission" date="2016-11" db="EMBL/GenBank/DDBJ databases">
        <authorList>
            <person name="Jaros S."/>
            <person name="Januszkiewicz K."/>
            <person name="Wedrychowicz H."/>
        </authorList>
    </citation>
    <scope>NUCLEOTIDE SEQUENCE [LARGE SCALE GENOMIC DNA]</scope>
    <source>
        <strain evidence="3 4">DSM 15970</strain>
    </source>
</reference>
<dbReference type="GO" id="GO:0016787">
    <property type="term" value="F:hydrolase activity"/>
    <property type="evidence" value="ECO:0007669"/>
    <property type="project" value="UniProtKB-KW"/>
</dbReference>
<accession>A0A1M6LBZ3</accession>
<feature type="domain" description="AB hydrolase-1" evidence="2">
    <location>
        <begin position="15"/>
        <end position="121"/>
    </location>
</feature>
<dbReference type="PANTHER" id="PTHR43798">
    <property type="entry name" value="MONOACYLGLYCEROL LIPASE"/>
    <property type="match status" value="1"/>
</dbReference>
<gene>
    <name evidence="3" type="ORF">SAMN02745691_02370</name>
</gene>
<evidence type="ECO:0000256" key="1">
    <source>
        <dbReference type="ARBA" id="ARBA00022801"/>
    </source>
</evidence>
<organism evidence="3 4">
    <name type="scientific">Parasporobacterium paucivorans DSM 15970</name>
    <dbReference type="NCBI Taxonomy" id="1122934"/>
    <lineage>
        <taxon>Bacteria</taxon>
        <taxon>Bacillati</taxon>
        <taxon>Bacillota</taxon>
        <taxon>Clostridia</taxon>
        <taxon>Lachnospirales</taxon>
        <taxon>Lachnospiraceae</taxon>
        <taxon>Parasporobacterium</taxon>
    </lineage>
</organism>
<protein>
    <submittedName>
        <fullName evidence="3">Pimeloyl-ACP methyl ester carboxylesterase</fullName>
    </submittedName>
</protein>
<dbReference type="PANTHER" id="PTHR43798:SF31">
    <property type="entry name" value="AB HYDROLASE SUPERFAMILY PROTEIN YCLE"/>
    <property type="match status" value="1"/>
</dbReference>
<dbReference type="RefSeq" id="WP_073994605.1">
    <property type="nucleotide sequence ID" value="NZ_FQYT01000034.1"/>
</dbReference>
<evidence type="ECO:0000313" key="3">
    <source>
        <dbReference type="EMBL" id="SHJ68689.1"/>
    </source>
</evidence>
<dbReference type="SUPFAM" id="SSF53474">
    <property type="entry name" value="alpha/beta-Hydrolases"/>
    <property type="match status" value="1"/>
</dbReference>
<keyword evidence="1" id="KW-0378">Hydrolase</keyword>
<sequence>MIDIKLHYIEKGEGKPLVLLHGNGEESGCFINQINYFSRDYRVIAVDTRGHGRSPRGSKPFTLGQFVEDLKNFLDDLGLTRINLLGFSDGGNVAMLFALKYPEYLEKLVLNGANSCPWGVRARYQIPVVLSYCIEAIRSLVDKKAVSKKELVGLMVKEPRIKRKELFKLKVPTLVIAGDRDMVGHRHTVKLAKSLPGGRLSILKGDHFIVYKEWEAFNREVGKFLQS</sequence>
<dbReference type="Gene3D" id="3.40.50.1820">
    <property type="entry name" value="alpha/beta hydrolase"/>
    <property type="match status" value="2"/>
</dbReference>
<proteinExistence type="predicted"/>
<dbReference type="Pfam" id="PF00561">
    <property type="entry name" value="Abhydrolase_1"/>
    <property type="match status" value="1"/>
</dbReference>
<dbReference type="OrthoDB" id="9776303at2"/>
<dbReference type="InterPro" id="IPR000073">
    <property type="entry name" value="AB_hydrolase_1"/>
</dbReference>